<keyword evidence="11" id="KW-0503">Monooxygenase</keyword>
<accession>A0A9P3PSH1</accession>
<comment type="pathway">
    <text evidence="3">Secondary metabolite biosynthesis; terpenoid biosynthesis.</text>
</comment>
<evidence type="ECO:0000256" key="1">
    <source>
        <dbReference type="ARBA" id="ARBA00001971"/>
    </source>
</evidence>
<dbReference type="PANTHER" id="PTHR24305">
    <property type="entry name" value="CYTOCHROME P450"/>
    <property type="match status" value="1"/>
</dbReference>
<dbReference type="SUPFAM" id="SSF48264">
    <property type="entry name" value="Cytochrome P450"/>
    <property type="match status" value="1"/>
</dbReference>
<evidence type="ECO:0000256" key="9">
    <source>
        <dbReference type="ARBA" id="ARBA00023002"/>
    </source>
</evidence>
<keyword evidence="12" id="KW-0472">Membrane</keyword>
<evidence type="ECO:0000313" key="14">
    <source>
        <dbReference type="Proteomes" id="UP001063166"/>
    </source>
</evidence>
<dbReference type="PANTHER" id="PTHR24305:SF166">
    <property type="entry name" value="CYTOCHROME P450 12A4, MITOCHONDRIAL-RELATED"/>
    <property type="match status" value="1"/>
</dbReference>
<dbReference type="InterPro" id="IPR050121">
    <property type="entry name" value="Cytochrome_P450_monoxygenase"/>
</dbReference>
<comment type="cofactor">
    <cofactor evidence="1">
        <name>heme</name>
        <dbReference type="ChEBI" id="CHEBI:30413"/>
    </cofactor>
</comment>
<comment type="caution">
    <text evidence="13">The sequence shown here is derived from an EMBL/GenBank/DDBJ whole genome shotgun (WGS) entry which is preliminary data.</text>
</comment>
<evidence type="ECO:0000256" key="3">
    <source>
        <dbReference type="ARBA" id="ARBA00004721"/>
    </source>
</evidence>
<evidence type="ECO:0000256" key="7">
    <source>
        <dbReference type="ARBA" id="ARBA00022723"/>
    </source>
</evidence>
<evidence type="ECO:0000256" key="4">
    <source>
        <dbReference type="ARBA" id="ARBA00010617"/>
    </source>
</evidence>
<keyword evidence="8" id="KW-1133">Transmembrane helix</keyword>
<dbReference type="GO" id="GO:0016705">
    <property type="term" value="F:oxidoreductase activity, acting on paired donors, with incorporation or reduction of molecular oxygen"/>
    <property type="evidence" value="ECO:0007669"/>
    <property type="project" value="InterPro"/>
</dbReference>
<proteinExistence type="inferred from homology"/>
<dbReference type="GO" id="GO:0004497">
    <property type="term" value="F:monooxygenase activity"/>
    <property type="evidence" value="ECO:0007669"/>
    <property type="project" value="UniProtKB-KW"/>
</dbReference>
<evidence type="ECO:0000256" key="2">
    <source>
        <dbReference type="ARBA" id="ARBA00004370"/>
    </source>
</evidence>
<dbReference type="AlphaFoldDB" id="A0A9P3PSH1"/>
<evidence type="ECO:0000256" key="12">
    <source>
        <dbReference type="ARBA" id="ARBA00023136"/>
    </source>
</evidence>
<dbReference type="EMBL" id="BRPK01000008">
    <property type="protein sequence ID" value="GLB40486.1"/>
    <property type="molecule type" value="Genomic_DNA"/>
</dbReference>
<evidence type="ECO:0000313" key="13">
    <source>
        <dbReference type="EMBL" id="GLB40486.1"/>
    </source>
</evidence>
<dbReference type="InterPro" id="IPR001128">
    <property type="entry name" value="Cyt_P450"/>
</dbReference>
<dbReference type="Pfam" id="PF00067">
    <property type="entry name" value="p450"/>
    <property type="match status" value="1"/>
</dbReference>
<keyword evidence="10" id="KW-0408">Iron</keyword>
<evidence type="ECO:0000256" key="8">
    <source>
        <dbReference type="ARBA" id="ARBA00022989"/>
    </source>
</evidence>
<keyword evidence="7" id="KW-0479">Metal-binding</keyword>
<dbReference type="GO" id="GO:0020037">
    <property type="term" value="F:heme binding"/>
    <property type="evidence" value="ECO:0007669"/>
    <property type="project" value="InterPro"/>
</dbReference>
<dbReference type="InterPro" id="IPR036396">
    <property type="entry name" value="Cyt_P450_sf"/>
</dbReference>
<evidence type="ECO:0000256" key="6">
    <source>
        <dbReference type="ARBA" id="ARBA00022692"/>
    </source>
</evidence>
<reference evidence="13" key="1">
    <citation type="submission" date="2022-07" db="EMBL/GenBank/DDBJ databases">
        <title>The genome of Lyophyllum shimeji provides insight into the initial evolution of ectomycorrhizal fungal genome.</title>
        <authorList>
            <person name="Kobayashi Y."/>
            <person name="Shibata T."/>
            <person name="Hirakawa H."/>
            <person name="Shigenobu S."/>
            <person name="Nishiyama T."/>
            <person name="Yamada A."/>
            <person name="Hasebe M."/>
            <person name="Kawaguchi M."/>
        </authorList>
    </citation>
    <scope>NUCLEOTIDE SEQUENCE</scope>
    <source>
        <strain evidence="13">AT787</strain>
    </source>
</reference>
<dbReference type="GO" id="GO:0005506">
    <property type="term" value="F:iron ion binding"/>
    <property type="evidence" value="ECO:0007669"/>
    <property type="project" value="InterPro"/>
</dbReference>
<evidence type="ECO:0000256" key="5">
    <source>
        <dbReference type="ARBA" id="ARBA00022617"/>
    </source>
</evidence>
<gene>
    <name evidence="13" type="ORF">LshimejAT787_0803570</name>
</gene>
<comment type="similarity">
    <text evidence="4">Belongs to the cytochrome P450 family.</text>
</comment>
<keyword evidence="5" id="KW-0349">Heme</keyword>
<name>A0A9P3PSH1_LYOSH</name>
<dbReference type="GO" id="GO:0016020">
    <property type="term" value="C:membrane"/>
    <property type="evidence" value="ECO:0007669"/>
    <property type="project" value="UniProtKB-SubCell"/>
</dbReference>
<sequence length="225" mass="25427">MYFKVPHKLEQTIRLKIHDGAREIDMLHWILMSLFEVLDPSRRIRQMSTLIFTATDTTSTALARILYTLSIHPEAQDRLREEVVTASHKTEGDIPYEELVVLPFMDAVCRETLRLYPPVSTVTRSTRQDVVLPLSEPVKGLDGRELQSLVLSNKTNDAAEWKPERWLSPLPQAVQDAHIPGIYSNLMTFLGGGRACTGFKFSQLEMSTYFESISAEAVSLTDFGA</sequence>
<dbReference type="OrthoDB" id="1470350at2759"/>
<organism evidence="13 14">
    <name type="scientific">Lyophyllum shimeji</name>
    <name type="common">Hon-shimeji</name>
    <name type="synonym">Tricholoma shimeji</name>
    <dbReference type="NCBI Taxonomy" id="47721"/>
    <lineage>
        <taxon>Eukaryota</taxon>
        <taxon>Fungi</taxon>
        <taxon>Dikarya</taxon>
        <taxon>Basidiomycota</taxon>
        <taxon>Agaricomycotina</taxon>
        <taxon>Agaricomycetes</taxon>
        <taxon>Agaricomycetidae</taxon>
        <taxon>Agaricales</taxon>
        <taxon>Tricholomatineae</taxon>
        <taxon>Lyophyllaceae</taxon>
        <taxon>Lyophyllum</taxon>
    </lineage>
</organism>
<evidence type="ECO:0000256" key="10">
    <source>
        <dbReference type="ARBA" id="ARBA00023004"/>
    </source>
</evidence>
<keyword evidence="9" id="KW-0560">Oxidoreductase</keyword>
<dbReference type="PRINTS" id="PR00385">
    <property type="entry name" value="P450"/>
</dbReference>
<keyword evidence="14" id="KW-1185">Reference proteome</keyword>
<comment type="subcellular location">
    <subcellularLocation>
        <location evidence="2">Membrane</location>
    </subcellularLocation>
</comment>
<dbReference type="Gene3D" id="1.10.630.10">
    <property type="entry name" value="Cytochrome P450"/>
    <property type="match status" value="1"/>
</dbReference>
<dbReference type="Proteomes" id="UP001063166">
    <property type="component" value="Unassembled WGS sequence"/>
</dbReference>
<keyword evidence="6" id="KW-0812">Transmembrane</keyword>
<evidence type="ECO:0000256" key="11">
    <source>
        <dbReference type="ARBA" id="ARBA00023033"/>
    </source>
</evidence>
<protein>
    <submittedName>
        <fullName evidence="13">Cytochrome P450</fullName>
    </submittedName>
</protein>